<dbReference type="EMBL" id="UFWZ01000001">
    <property type="protein sequence ID" value="SUY45025.1"/>
    <property type="molecule type" value="Genomic_DNA"/>
</dbReference>
<proteinExistence type="predicted"/>
<dbReference type="AlphaFoldDB" id="A0A381J3Q4"/>
<accession>A0A381J3Q4</accession>
<evidence type="ECO:0000313" key="2">
    <source>
        <dbReference type="Proteomes" id="UP000254664"/>
    </source>
</evidence>
<dbReference type="Proteomes" id="UP000254664">
    <property type="component" value="Unassembled WGS sequence"/>
</dbReference>
<dbReference type="RefSeq" id="WP_172556217.1">
    <property type="nucleotide sequence ID" value="NZ_UFWZ01000001.1"/>
</dbReference>
<evidence type="ECO:0000313" key="1">
    <source>
        <dbReference type="EMBL" id="SUY45025.1"/>
    </source>
</evidence>
<reference evidence="1 2" key="1">
    <citation type="submission" date="2018-06" db="EMBL/GenBank/DDBJ databases">
        <authorList>
            <consortium name="Pathogen Informatics"/>
            <person name="Doyle S."/>
        </authorList>
    </citation>
    <scope>NUCLEOTIDE SEQUENCE [LARGE SCALE GENOMIC DNA]</scope>
    <source>
        <strain evidence="1 2">NCTC9836</strain>
    </source>
</reference>
<keyword evidence="2" id="KW-1185">Reference proteome</keyword>
<gene>
    <name evidence="1" type="ORF">NCTC9836_00118</name>
</gene>
<organism evidence="1 2">
    <name type="scientific">Clostridium putrefaciens</name>
    <dbReference type="NCBI Taxonomy" id="99675"/>
    <lineage>
        <taxon>Bacteria</taxon>
        <taxon>Bacillati</taxon>
        <taxon>Bacillota</taxon>
        <taxon>Clostridia</taxon>
        <taxon>Eubacteriales</taxon>
        <taxon>Clostridiaceae</taxon>
        <taxon>Clostridium</taxon>
    </lineage>
</organism>
<name>A0A381J3Q4_9CLOT</name>
<sequence>MKFLEKQNINIFVISDEMGIFPNGDLDFFIKNGYEDMDVISKENNYCTLHLLCKYI</sequence>
<protein>
    <submittedName>
        <fullName evidence="1">Uncharacterized protein</fullName>
    </submittedName>
</protein>